<feature type="domain" description="RNA polymerase sigma-70 region 2" evidence="5">
    <location>
        <begin position="28"/>
        <end position="95"/>
    </location>
</feature>
<dbReference type="SUPFAM" id="SSF88659">
    <property type="entry name" value="Sigma3 and sigma4 domains of RNA polymerase sigma factors"/>
    <property type="match status" value="1"/>
</dbReference>
<comment type="caution">
    <text evidence="7">The sequence shown here is derived from an EMBL/GenBank/DDBJ whole genome shotgun (WGS) entry which is preliminary data.</text>
</comment>
<reference evidence="8" key="1">
    <citation type="journal article" date="2019" name="Int. J. Syst. Evol. Microbiol.">
        <title>The Global Catalogue of Microorganisms (GCM) 10K type strain sequencing project: providing services to taxonomists for standard genome sequencing and annotation.</title>
        <authorList>
            <consortium name="The Broad Institute Genomics Platform"/>
            <consortium name="The Broad Institute Genome Sequencing Center for Infectious Disease"/>
            <person name="Wu L."/>
            <person name="Ma J."/>
        </authorList>
    </citation>
    <scope>NUCLEOTIDE SEQUENCE [LARGE SCALE GENOMIC DNA]</scope>
    <source>
        <strain evidence="8">CGMCC 1.12931</strain>
    </source>
</reference>
<evidence type="ECO:0000259" key="5">
    <source>
        <dbReference type="Pfam" id="PF04542"/>
    </source>
</evidence>
<dbReference type="InterPro" id="IPR014284">
    <property type="entry name" value="RNA_pol_sigma-70_dom"/>
</dbReference>
<dbReference type="NCBIfam" id="TIGR02937">
    <property type="entry name" value="sigma70-ECF"/>
    <property type="match status" value="1"/>
</dbReference>
<dbReference type="InterPro" id="IPR013249">
    <property type="entry name" value="RNA_pol_sigma70_r4_t2"/>
</dbReference>
<evidence type="ECO:0000259" key="6">
    <source>
        <dbReference type="Pfam" id="PF08281"/>
    </source>
</evidence>
<dbReference type="Pfam" id="PF04542">
    <property type="entry name" value="Sigma70_r2"/>
    <property type="match status" value="1"/>
</dbReference>
<evidence type="ECO:0000256" key="2">
    <source>
        <dbReference type="ARBA" id="ARBA00023015"/>
    </source>
</evidence>
<dbReference type="EMBL" id="BMGM01000013">
    <property type="protein sequence ID" value="GGE44123.1"/>
    <property type="molecule type" value="Genomic_DNA"/>
</dbReference>
<dbReference type="InterPro" id="IPR013325">
    <property type="entry name" value="RNA_pol_sigma_r2"/>
</dbReference>
<evidence type="ECO:0000256" key="3">
    <source>
        <dbReference type="ARBA" id="ARBA00023082"/>
    </source>
</evidence>
<dbReference type="PANTHER" id="PTHR43133:SF46">
    <property type="entry name" value="RNA POLYMERASE SIGMA-70 FACTOR ECF SUBFAMILY"/>
    <property type="match status" value="1"/>
</dbReference>
<dbReference type="InterPro" id="IPR036388">
    <property type="entry name" value="WH-like_DNA-bd_sf"/>
</dbReference>
<feature type="domain" description="RNA polymerase sigma factor 70 region 4 type 2" evidence="6">
    <location>
        <begin position="123"/>
        <end position="173"/>
    </location>
</feature>
<dbReference type="GO" id="GO:0000428">
    <property type="term" value="C:DNA-directed RNA polymerase complex"/>
    <property type="evidence" value="ECO:0007669"/>
    <property type="project" value="UniProtKB-KW"/>
</dbReference>
<dbReference type="CDD" id="cd06171">
    <property type="entry name" value="Sigma70_r4"/>
    <property type="match status" value="1"/>
</dbReference>
<evidence type="ECO:0000256" key="4">
    <source>
        <dbReference type="ARBA" id="ARBA00023163"/>
    </source>
</evidence>
<accession>A0ABQ1SMM3</accession>
<keyword evidence="2" id="KW-0805">Transcription regulation</keyword>
<evidence type="ECO:0000256" key="1">
    <source>
        <dbReference type="ARBA" id="ARBA00010641"/>
    </source>
</evidence>
<name>A0ABQ1SMM3_9FLAO</name>
<dbReference type="InterPro" id="IPR007627">
    <property type="entry name" value="RNA_pol_sigma70_r2"/>
</dbReference>
<dbReference type="PANTHER" id="PTHR43133">
    <property type="entry name" value="RNA POLYMERASE ECF-TYPE SIGMA FACTO"/>
    <property type="match status" value="1"/>
</dbReference>
<dbReference type="RefSeq" id="WP_188459509.1">
    <property type="nucleotide sequence ID" value="NZ_BMGM01000013.1"/>
</dbReference>
<dbReference type="InterPro" id="IPR039425">
    <property type="entry name" value="RNA_pol_sigma-70-like"/>
</dbReference>
<dbReference type="Gene3D" id="1.10.1740.10">
    <property type="match status" value="1"/>
</dbReference>
<gene>
    <name evidence="7" type="ORF">GCM10010832_25170</name>
</gene>
<keyword evidence="8" id="KW-1185">Reference proteome</keyword>
<evidence type="ECO:0000313" key="8">
    <source>
        <dbReference type="Proteomes" id="UP000599179"/>
    </source>
</evidence>
<organism evidence="7 8">
    <name type="scientific">Psychroflexus planctonicus</name>
    <dbReference type="NCBI Taxonomy" id="1526575"/>
    <lineage>
        <taxon>Bacteria</taxon>
        <taxon>Pseudomonadati</taxon>
        <taxon>Bacteroidota</taxon>
        <taxon>Flavobacteriia</taxon>
        <taxon>Flavobacteriales</taxon>
        <taxon>Flavobacteriaceae</taxon>
        <taxon>Psychroflexus</taxon>
    </lineage>
</organism>
<protein>
    <submittedName>
        <fullName evidence="7">DNA-directed RNA polymerase sigma-70 factor</fullName>
    </submittedName>
</protein>
<comment type="similarity">
    <text evidence="1">Belongs to the sigma-70 factor family. ECF subfamily.</text>
</comment>
<keyword evidence="3" id="KW-0731">Sigma factor</keyword>
<keyword evidence="4" id="KW-0804">Transcription</keyword>
<keyword evidence="7" id="KW-0240">DNA-directed RNA polymerase</keyword>
<dbReference type="InterPro" id="IPR013324">
    <property type="entry name" value="RNA_pol_sigma_r3/r4-like"/>
</dbReference>
<dbReference type="Pfam" id="PF08281">
    <property type="entry name" value="Sigma70_r4_2"/>
    <property type="match status" value="1"/>
</dbReference>
<dbReference type="Gene3D" id="1.10.10.10">
    <property type="entry name" value="Winged helix-like DNA-binding domain superfamily/Winged helix DNA-binding domain"/>
    <property type="match status" value="1"/>
</dbReference>
<proteinExistence type="inferred from homology"/>
<sequence>MKIIDLHHQHKKCIKACIQNNRKAQFQLYKEFSGKMLSVCRMYVKDLQYAEDVMSKGFLKAFAQLKNFKFQGSFEGWLRKIMVRESIDFLRSQKKVEFPIDDFRIHEKPSEVEAIEDLSRVEEAQELIDQLPSGYKMIFVMYEVEGYRHKEIADLLSIAESTSKSQLFKARKCIAEAIQTKKKANERAE</sequence>
<dbReference type="SUPFAM" id="SSF88946">
    <property type="entry name" value="Sigma2 domain of RNA polymerase sigma factors"/>
    <property type="match status" value="1"/>
</dbReference>
<evidence type="ECO:0000313" key="7">
    <source>
        <dbReference type="EMBL" id="GGE44123.1"/>
    </source>
</evidence>
<dbReference type="Proteomes" id="UP000599179">
    <property type="component" value="Unassembled WGS sequence"/>
</dbReference>